<keyword evidence="10" id="KW-0325">Glycoprotein</keyword>
<dbReference type="GO" id="GO:0005509">
    <property type="term" value="F:calcium ion binding"/>
    <property type="evidence" value="ECO:0007669"/>
    <property type="project" value="InterPro"/>
</dbReference>
<feature type="binding site" evidence="17">
    <location>
        <position position="99"/>
    </location>
    <ligand>
        <name>substrate</name>
    </ligand>
</feature>
<organism evidence="20 21">
    <name type="scientific">Papiliotrema laurentii</name>
    <name type="common">Cryptococcus laurentii</name>
    <dbReference type="NCBI Taxonomy" id="5418"/>
    <lineage>
        <taxon>Eukaryota</taxon>
        <taxon>Fungi</taxon>
        <taxon>Dikarya</taxon>
        <taxon>Basidiomycota</taxon>
        <taxon>Agaricomycotina</taxon>
        <taxon>Tremellomycetes</taxon>
        <taxon>Tremellales</taxon>
        <taxon>Rhynchogastremaceae</taxon>
        <taxon>Papiliotrema</taxon>
    </lineage>
</organism>
<feature type="active site" description="Proton donor" evidence="13">
    <location>
        <position position="246"/>
    </location>
</feature>
<dbReference type="InterPro" id="IPR006047">
    <property type="entry name" value="GH13_cat_dom"/>
</dbReference>
<dbReference type="FunFam" id="3.20.20.80:FF:000120">
    <property type="entry name" value="Alpha-amylase A"/>
    <property type="match status" value="1"/>
</dbReference>
<feature type="binding site" evidence="17">
    <location>
        <position position="138"/>
    </location>
    <ligand>
        <name>substrate</name>
    </ligand>
</feature>
<sequence>MLPVLSLLPLLALPAWSLDDASMRARSVYQLVTDRFALPGNGTTACDPSQMKYCGGTWQTVIDHLDYIQGMGFDTVWISPVVENINDTTAIGQAYHGYWTLNPANLNSHFGSADDLKALSKALHDRSMYLQVDVVINHVAATSSSTFQPSSAYGAFSQSSDYHPFCWIQDYTNQTEVEDCWLGDSNVALADLNSESDTVQNYWNGWIKQLIADYNIDAIRLDTVKHVPHASWKSFTSSFDVFNQGEVLNDDPAYIASYQKNASVNPFNYAVYYPVTFTFNSTKFSMDQLISMVDQVKGNFSDPTLLGNFLNNHDNPRFESYQTDKAMIKNAHAYPLVTDGIPYVYYGSEAGFNGGADPANREPLWTTAYNTSSDMYRFFTSLNAARAAAGAANNSFYQTQMNLTGMTANELLVAKPPLISLLSNRGSSSSSEDITIPVSQTQWAPNTAIIDAVSCNTFTTNAGGDLVVKIENGQPRVFIADAQKGKVCDPSLFKNETSVPASSKPKGGAGKVNASFGLLAVLGAAASCMLL</sequence>
<feature type="domain" description="Glycosyl hydrolase family 13 catalytic" evidence="19">
    <location>
        <begin position="30"/>
        <end position="386"/>
    </location>
</feature>
<evidence type="ECO:0000256" key="9">
    <source>
        <dbReference type="ARBA" id="ARBA00023157"/>
    </source>
</evidence>
<evidence type="ECO:0000256" key="14">
    <source>
        <dbReference type="PIRSR" id="PIRSR001024-2"/>
    </source>
</evidence>
<evidence type="ECO:0000313" key="21">
    <source>
        <dbReference type="Proteomes" id="UP001182556"/>
    </source>
</evidence>
<gene>
    <name evidence="20" type="ORF">DB88DRAFT_477400</name>
</gene>
<keyword evidence="5 15" id="KW-0479">Metal-binding</keyword>
<dbReference type="Proteomes" id="UP001182556">
    <property type="component" value="Unassembled WGS sequence"/>
</dbReference>
<name>A0AAD9FW04_PAPLA</name>
<reference evidence="20" key="1">
    <citation type="submission" date="2023-02" db="EMBL/GenBank/DDBJ databases">
        <title>Identification and recombinant expression of a fungal hydrolase from Papiliotrema laurentii that hydrolyzes apple cutin and clears colloidal polyester polyurethane.</title>
        <authorList>
            <consortium name="DOE Joint Genome Institute"/>
            <person name="Roman V.A."/>
            <person name="Bojanowski C."/>
            <person name="Crable B.R."/>
            <person name="Wagner D.N."/>
            <person name="Hung C.S."/>
            <person name="Nadeau L.J."/>
            <person name="Schratz L."/>
            <person name="Haridas S."/>
            <person name="Pangilinan J."/>
            <person name="Lipzen A."/>
            <person name="Na H."/>
            <person name="Yan M."/>
            <person name="Ng V."/>
            <person name="Grigoriev I.V."/>
            <person name="Spatafora J.W."/>
            <person name="Barlow D."/>
            <person name="Biffinger J."/>
            <person name="Kelley-Loughnane N."/>
            <person name="Varaljay V.A."/>
            <person name="Crookes-Goodson W.J."/>
        </authorList>
    </citation>
    <scope>NUCLEOTIDE SEQUENCE</scope>
    <source>
        <strain evidence="20">5307AH</strain>
    </source>
</reference>
<dbReference type="EC" id="3.2.1.1" evidence="4"/>
<feature type="binding site" evidence="15">
    <location>
        <position position="246"/>
    </location>
    <ligand>
        <name>Ca(2+)</name>
        <dbReference type="ChEBI" id="CHEBI:29108"/>
        <label>2</label>
    </ligand>
</feature>
<evidence type="ECO:0000256" key="4">
    <source>
        <dbReference type="ARBA" id="ARBA00012595"/>
    </source>
</evidence>
<feature type="site" description="Transition state stabilizer" evidence="14">
    <location>
        <position position="314"/>
    </location>
</feature>
<comment type="cofactor">
    <cofactor evidence="2">
        <name>Ca(2+)</name>
        <dbReference type="ChEBI" id="CHEBI:29108"/>
    </cofactor>
</comment>
<dbReference type="SUPFAM" id="SSF51445">
    <property type="entry name" value="(Trans)glycosidases"/>
    <property type="match status" value="1"/>
</dbReference>
<feature type="active site" description="Nucleophile" evidence="13">
    <location>
        <position position="222"/>
    </location>
</feature>
<feature type="binding site" evidence="15">
    <location>
        <position position="178"/>
    </location>
    <ligand>
        <name>Ca(2+)</name>
        <dbReference type="ChEBI" id="CHEBI:29108"/>
        <label>1</label>
    </ligand>
</feature>
<dbReference type="SMART" id="SM00642">
    <property type="entry name" value="Aamy"/>
    <property type="match status" value="1"/>
</dbReference>
<feature type="disulfide bond" evidence="16">
    <location>
        <begin position="46"/>
        <end position="54"/>
    </location>
</feature>
<evidence type="ECO:0000256" key="3">
    <source>
        <dbReference type="ARBA" id="ARBA00008061"/>
    </source>
</evidence>
<dbReference type="Gene3D" id="3.20.20.80">
    <property type="entry name" value="Glycosidases"/>
    <property type="match status" value="1"/>
</dbReference>
<evidence type="ECO:0000256" key="15">
    <source>
        <dbReference type="PIRSR" id="PIRSR001024-3"/>
    </source>
</evidence>
<evidence type="ECO:0000256" key="2">
    <source>
        <dbReference type="ARBA" id="ARBA00001913"/>
    </source>
</evidence>
<dbReference type="PIRSF" id="PIRSF001024">
    <property type="entry name" value="Alph-amyl_fung"/>
    <property type="match status" value="1"/>
</dbReference>
<keyword evidence="8 15" id="KW-0106">Calcium</keyword>
<evidence type="ECO:0000256" key="5">
    <source>
        <dbReference type="ARBA" id="ARBA00022723"/>
    </source>
</evidence>
<keyword evidence="21" id="KW-1185">Reference proteome</keyword>
<evidence type="ECO:0000256" key="18">
    <source>
        <dbReference type="SAM" id="SignalP"/>
    </source>
</evidence>
<keyword evidence="11" id="KW-0119">Carbohydrate metabolism</keyword>
<feature type="binding site" evidence="17">
    <location>
        <position position="314"/>
    </location>
    <ligand>
        <name>substrate</name>
    </ligand>
</feature>
<evidence type="ECO:0000256" key="1">
    <source>
        <dbReference type="ARBA" id="ARBA00000548"/>
    </source>
</evidence>
<dbReference type="InterPro" id="IPR013777">
    <property type="entry name" value="A-amylase-like"/>
</dbReference>
<evidence type="ECO:0000256" key="12">
    <source>
        <dbReference type="ARBA" id="ARBA00023295"/>
    </source>
</evidence>
<keyword evidence="7 20" id="KW-0378">Hydrolase</keyword>
<evidence type="ECO:0000256" key="6">
    <source>
        <dbReference type="ARBA" id="ARBA00022729"/>
    </source>
</evidence>
<accession>A0AAD9FW04</accession>
<dbReference type="SUPFAM" id="SSF51011">
    <property type="entry name" value="Glycosyl hydrolase domain"/>
    <property type="match status" value="1"/>
</dbReference>
<dbReference type="CDD" id="cd11319">
    <property type="entry name" value="AmyAc_euk_AmyA"/>
    <property type="match status" value="1"/>
</dbReference>
<dbReference type="PANTHER" id="PTHR10357:SF215">
    <property type="entry name" value="ALPHA-AMYLASE 1"/>
    <property type="match status" value="1"/>
</dbReference>
<evidence type="ECO:0000313" key="20">
    <source>
        <dbReference type="EMBL" id="KAK1927259.1"/>
    </source>
</evidence>
<evidence type="ECO:0000256" key="7">
    <source>
        <dbReference type="ARBA" id="ARBA00022801"/>
    </source>
</evidence>
<feature type="binding site" evidence="15">
    <location>
        <position position="137"/>
    </location>
    <ligand>
        <name>Ca(2+)</name>
        <dbReference type="ChEBI" id="CHEBI:29108"/>
        <label>1</label>
    </ligand>
</feature>
<feature type="binding site" evidence="15">
    <location>
        <position position="222"/>
    </location>
    <ligand>
        <name>Ca(2+)</name>
        <dbReference type="ChEBI" id="CHEBI:29108"/>
        <label>2</label>
    </ligand>
</feature>
<dbReference type="AlphaFoldDB" id="A0AAD9FW04"/>
<keyword evidence="12" id="KW-0326">Glycosidase</keyword>
<dbReference type="Pfam" id="PF00128">
    <property type="entry name" value="Alpha-amylase"/>
    <property type="match status" value="1"/>
</dbReference>
<dbReference type="EMBL" id="JAODAN010000001">
    <property type="protein sequence ID" value="KAK1927259.1"/>
    <property type="molecule type" value="Genomic_DNA"/>
</dbReference>
<dbReference type="PANTHER" id="PTHR10357">
    <property type="entry name" value="ALPHA-AMYLASE FAMILY MEMBER"/>
    <property type="match status" value="1"/>
</dbReference>
<feature type="signal peptide" evidence="18">
    <location>
        <begin position="1"/>
        <end position="17"/>
    </location>
</feature>
<keyword evidence="6 18" id="KW-0732">Signal</keyword>
<protein>
    <recommendedName>
        <fullName evidence="4">alpha-amylase</fullName>
        <ecNumber evidence="4">3.2.1.1</ecNumber>
    </recommendedName>
</protein>
<dbReference type="Gene3D" id="2.60.40.1180">
    <property type="entry name" value="Golgi alpha-mannosidase II"/>
    <property type="match status" value="1"/>
</dbReference>
<feature type="binding site" evidence="17">
    <location>
        <position position="361"/>
    </location>
    <ligand>
        <name>substrate</name>
    </ligand>
</feature>
<evidence type="ECO:0000256" key="16">
    <source>
        <dbReference type="PIRSR" id="PIRSR001024-4"/>
    </source>
</evidence>
<dbReference type="GO" id="GO:0004556">
    <property type="term" value="F:alpha-amylase activity"/>
    <property type="evidence" value="ECO:0007669"/>
    <property type="project" value="UniProtKB-EC"/>
</dbReference>
<evidence type="ECO:0000256" key="8">
    <source>
        <dbReference type="ARBA" id="ARBA00022837"/>
    </source>
</evidence>
<evidence type="ECO:0000256" key="10">
    <source>
        <dbReference type="ARBA" id="ARBA00023180"/>
    </source>
</evidence>
<dbReference type="InterPro" id="IPR013780">
    <property type="entry name" value="Glyco_hydro_b"/>
</dbReference>
<feature type="binding site" evidence="15">
    <location>
        <position position="226"/>
    </location>
    <ligand>
        <name>Ca(2+)</name>
        <dbReference type="ChEBI" id="CHEBI:29108"/>
        <label>1</label>
    </ligand>
</feature>
<comment type="catalytic activity">
    <reaction evidence="1">
        <text>Endohydrolysis of (1-&gt;4)-alpha-D-glucosidic linkages in polysaccharides containing three or more (1-&gt;4)-alpha-linked D-glucose units.</text>
        <dbReference type="EC" id="3.2.1.1"/>
    </reaction>
</comment>
<keyword evidence="9 16" id="KW-1015">Disulfide bond</keyword>
<dbReference type="InterPro" id="IPR015340">
    <property type="entry name" value="A_amylase_C_dom"/>
</dbReference>
<evidence type="ECO:0000259" key="19">
    <source>
        <dbReference type="SMART" id="SM00642"/>
    </source>
</evidence>
<feature type="disulfide bond" evidence="16">
    <location>
        <begin position="166"/>
        <end position="180"/>
    </location>
</feature>
<dbReference type="InterPro" id="IPR017853">
    <property type="entry name" value="GH"/>
</dbReference>
<evidence type="ECO:0000256" key="11">
    <source>
        <dbReference type="ARBA" id="ARBA00023277"/>
    </source>
</evidence>
<feature type="chain" id="PRO_5041973419" description="alpha-amylase" evidence="18">
    <location>
        <begin position="18"/>
        <end position="531"/>
    </location>
</feature>
<comment type="similarity">
    <text evidence="3">Belongs to the glycosyl hydrolase 13 family.</text>
</comment>
<evidence type="ECO:0000256" key="17">
    <source>
        <dbReference type="PIRSR" id="PIRSR001024-5"/>
    </source>
</evidence>
<dbReference type="Pfam" id="PF09260">
    <property type="entry name" value="A_amylase_dom_C"/>
    <property type="match status" value="1"/>
</dbReference>
<comment type="caution">
    <text evidence="20">The sequence shown here is derived from an EMBL/GenBank/DDBJ whole genome shotgun (WGS) entry which is preliminary data.</text>
</comment>
<evidence type="ECO:0000256" key="13">
    <source>
        <dbReference type="PIRSR" id="PIRSR001024-1"/>
    </source>
</evidence>
<dbReference type="GO" id="GO:0016052">
    <property type="term" value="P:carbohydrate catabolic process"/>
    <property type="evidence" value="ECO:0007669"/>
    <property type="project" value="InterPro"/>
</dbReference>
<feature type="binding site" evidence="17">
    <location>
        <position position="220"/>
    </location>
    <ligand>
        <name>substrate</name>
    </ligand>
</feature>
<feature type="binding site" evidence="15">
    <location>
        <position position="191"/>
    </location>
    <ligand>
        <name>Ca(2+)</name>
        <dbReference type="ChEBI" id="CHEBI:29108"/>
        <label>1</label>
    </ligand>
</feature>
<proteinExistence type="inferred from homology"/>